<dbReference type="Proteomes" id="UP000288168">
    <property type="component" value="Unassembled WGS sequence"/>
</dbReference>
<keyword evidence="2" id="KW-1133">Transmembrane helix</keyword>
<comment type="caution">
    <text evidence="3">The sequence shown here is derived from an EMBL/GenBank/DDBJ whole genome shotgun (WGS) entry which is preliminary data.</text>
</comment>
<keyword evidence="4" id="KW-1185">Reference proteome</keyword>
<dbReference type="PANTHER" id="PTHR35394:SF5">
    <property type="entry name" value="DUF3176 DOMAIN-CONTAINING PROTEIN"/>
    <property type="match status" value="1"/>
</dbReference>
<feature type="transmembrane region" description="Helical" evidence="2">
    <location>
        <begin position="623"/>
        <end position="643"/>
    </location>
</feature>
<dbReference type="Pfam" id="PF11374">
    <property type="entry name" value="DUF3176"/>
    <property type="match status" value="1"/>
</dbReference>
<feature type="compositionally biased region" description="Basic and acidic residues" evidence="1">
    <location>
        <begin position="696"/>
        <end position="709"/>
    </location>
</feature>
<organism evidence="3 4">
    <name type="scientific">Fusarium duplospermum</name>
    <dbReference type="NCBI Taxonomy" id="1325734"/>
    <lineage>
        <taxon>Eukaryota</taxon>
        <taxon>Fungi</taxon>
        <taxon>Dikarya</taxon>
        <taxon>Ascomycota</taxon>
        <taxon>Pezizomycotina</taxon>
        <taxon>Sordariomycetes</taxon>
        <taxon>Hypocreomycetidae</taxon>
        <taxon>Hypocreales</taxon>
        <taxon>Nectriaceae</taxon>
        <taxon>Fusarium</taxon>
        <taxon>Fusarium solani species complex</taxon>
    </lineage>
</organism>
<keyword evidence="2" id="KW-0812">Transmembrane</keyword>
<feature type="transmembrane region" description="Helical" evidence="2">
    <location>
        <begin position="48"/>
        <end position="73"/>
    </location>
</feature>
<evidence type="ECO:0000313" key="4">
    <source>
        <dbReference type="Proteomes" id="UP000288168"/>
    </source>
</evidence>
<accession>A0A428R441</accession>
<reference evidence="3 4" key="1">
    <citation type="submission" date="2017-06" db="EMBL/GenBank/DDBJ databases">
        <title>Comparative genomic analysis of Ambrosia Fusariam Clade fungi.</title>
        <authorList>
            <person name="Stajich J.E."/>
            <person name="Carrillo J."/>
            <person name="Kijimoto T."/>
            <person name="Eskalen A."/>
            <person name="O'Donnell K."/>
            <person name="Kasson M."/>
        </authorList>
    </citation>
    <scope>NUCLEOTIDE SEQUENCE [LARGE SCALE GENOMIC DNA]</scope>
    <source>
        <strain evidence="3 4">NRRL62584</strain>
    </source>
</reference>
<proteinExistence type="predicted"/>
<feature type="transmembrane region" description="Helical" evidence="2">
    <location>
        <begin position="153"/>
        <end position="172"/>
    </location>
</feature>
<evidence type="ECO:0000256" key="2">
    <source>
        <dbReference type="SAM" id="Phobius"/>
    </source>
</evidence>
<dbReference type="AlphaFoldDB" id="A0A428R441"/>
<evidence type="ECO:0000313" key="3">
    <source>
        <dbReference type="EMBL" id="RSL72301.1"/>
    </source>
</evidence>
<feature type="region of interest" description="Disordered" evidence="1">
    <location>
        <begin position="672"/>
        <end position="709"/>
    </location>
</feature>
<dbReference type="STRING" id="1325734.A0A428R441"/>
<feature type="transmembrane region" description="Helical" evidence="2">
    <location>
        <begin position="85"/>
        <end position="110"/>
    </location>
</feature>
<dbReference type="EMBL" id="NKCI01000004">
    <property type="protein sequence ID" value="RSL72301.1"/>
    <property type="molecule type" value="Genomic_DNA"/>
</dbReference>
<keyword evidence="2" id="KW-0472">Membrane</keyword>
<dbReference type="PANTHER" id="PTHR35394">
    <property type="entry name" value="DUF3176 DOMAIN-CONTAINING PROTEIN"/>
    <property type="match status" value="1"/>
</dbReference>
<gene>
    <name evidence="3" type="ORF">CEP54_000958</name>
</gene>
<name>A0A428R441_9HYPO</name>
<protein>
    <submittedName>
        <fullName evidence="3">Uncharacterized protein</fullName>
    </submittedName>
</protein>
<sequence>MESPHSPKPAFQPLLDEAQGEALVRTSCSSRSASPEKKKDTNTQKLHISWWLELSSMAFSLASLGALVALLSISDGQPASTWAGLSLNAIVSILAGTSKASLAFVISACLSQCKWNWAGKFVEPLIDFDRFDAASRGPWGSIRLLRSMIRHPHWAAVGAFTVIVLLAYEPFIQAVLTLKDVSVILDDTKYNQLLAIELDSNQPSDSGPVIGRSAGLDAGYWDRNNGSAVSFVSFPGPTGEKMTYMRDEGLMIPEDMGLTASVWNGFSSFVTPRNLWPAFSCASGNCSWDPFTSLAVCSKCINLSEHVVKISGNYTFPKTITMPGGWKLEKNERVPDVSNKDVLANLNIVQREPIAWTRHEIPEARLDLTNYDGERKCSSGDINCPDTYLSATVTTNPGRTIHFRNSSTLVLAIQYLQADNSWRENKTTWQDTQVTTQECGLYFCVNEYETSLEQGVLKERVVNSWINKTANSHNSHPGEGINVAEYQEYLNNTLDMFPNYISLTDLQLFVPDEHNRSLVKETFNITQPSIVMLFNNIRRGLKEEDCSGSPQWNGTETFIYPSFGVTRPLQMGFGLGEAGNVSATIENVALSLTKWMRDRGLASSPVPGKATVMTVITRVRWEFLLFPAAMHLLGLVFAAVSIWETNSLKRPAWKSSLLAAISHAPDGELRERLREAATPDDIQEVGRKSKVTMEYQDGKSRLISKEETE</sequence>
<dbReference type="InterPro" id="IPR021514">
    <property type="entry name" value="DUF3176"/>
</dbReference>
<dbReference type="OrthoDB" id="5242705at2759"/>
<evidence type="ECO:0000256" key="1">
    <source>
        <dbReference type="SAM" id="MobiDB-lite"/>
    </source>
</evidence>